<dbReference type="CDD" id="cd06558">
    <property type="entry name" value="crotonase-like"/>
    <property type="match status" value="1"/>
</dbReference>
<dbReference type="Pfam" id="PF00378">
    <property type="entry name" value="ECH_1"/>
    <property type="match status" value="1"/>
</dbReference>
<dbReference type="PANTHER" id="PTHR11941:SF169">
    <property type="entry name" value="(7AS)-7A-METHYL-1,5-DIOXO-2,3,5,6,7,7A-HEXAHYDRO-1H-INDENE-CARBOXYL-COA HYDROLASE"/>
    <property type="match status" value="1"/>
</dbReference>
<gene>
    <name evidence="4" type="ORF">FJU30_09995</name>
</gene>
<evidence type="ECO:0000256" key="1">
    <source>
        <dbReference type="ARBA" id="ARBA00005254"/>
    </source>
</evidence>
<dbReference type="EMBL" id="VYKJ01000004">
    <property type="protein sequence ID" value="KAA9000551.1"/>
    <property type="molecule type" value="Genomic_DNA"/>
</dbReference>
<dbReference type="Proteomes" id="UP000335415">
    <property type="component" value="Unassembled WGS sequence"/>
</dbReference>
<evidence type="ECO:0000313" key="4">
    <source>
        <dbReference type="EMBL" id="KAA9000551.1"/>
    </source>
</evidence>
<dbReference type="AlphaFoldDB" id="A0A5J5G1L7"/>
<dbReference type="GO" id="GO:0016853">
    <property type="term" value="F:isomerase activity"/>
    <property type="evidence" value="ECO:0007669"/>
    <property type="project" value="UniProtKB-KW"/>
</dbReference>
<evidence type="ECO:0000313" key="5">
    <source>
        <dbReference type="Proteomes" id="UP000335415"/>
    </source>
</evidence>
<sequence>MPDVIYSSRNKIATITISNPQKYNIFTHEIVHKLNAAWSRFNNSEDRVAVLTGEGEAAFTAGANLKDIPHDLWRAVPGVGIDVNKPIIAAISGLVVGGGLVLVQMADLAIATEQSTFSYPEAKIGFTGGLIASLAARIPHKIAMELLFIGESISAQRAYEAGLINKVTPQGEHLNTAYAWAEKIAKNSPVVLQTLKDYVGKTIPKGPSEISASYRAQIEHVINSPDFDEGIDAFISKRTPNF</sequence>
<evidence type="ECO:0000256" key="2">
    <source>
        <dbReference type="ARBA" id="ARBA00023098"/>
    </source>
</evidence>
<dbReference type="RefSeq" id="WP_150434819.1">
    <property type="nucleotide sequence ID" value="NZ_VYKJ01000004.1"/>
</dbReference>
<dbReference type="GO" id="GO:0006635">
    <property type="term" value="P:fatty acid beta-oxidation"/>
    <property type="evidence" value="ECO:0007669"/>
    <property type="project" value="TreeGrafter"/>
</dbReference>
<evidence type="ECO:0000256" key="3">
    <source>
        <dbReference type="ARBA" id="ARBA00023239"/>
    </source>
</evidence>
<keyword evidence="3" id="KW-0456">Lyase</keyword>
<comment type="caution">
    <text evidence="4">The sequence shown here is derived from an EMBL/GenBank/DDBJ whole genome shotgun (WGS) entry which is preliminary data.</text>
</comment>
<keyword evidence="4" id="KW-0413">Isomerase</keyword>
<keyword evidence="5" id="KW-1185">Reference proteome</keyword>
<dbReference type="Gene3D" id="3.90.226.10">
    <property type="entry name" value="2-enoyl-CoA Hydratase, Chain A, domain 1"/>
    <property type="match status" value="1"/>
</dbReference>
<comment type="similarity">
    <text evidence="1">Belongs to the enoyl-CoA hydratase/isomerase family.</text>
</comment>
<name>A0A5J5G1L7_9GAMM</name>
<proteinExistence type="inferred from homology"/>
<protein>
    <submittedName>
        <fullName evidence="4">Enoyl-CoA hydratase/isomerase family protein</fullName>
    </submittedName>
</protein>
<reference evidence="4 5" key="1">
    <citation type="submission" date="2019-09" db="EMBL/GenBank/DDBJ databases">
        <authorList>
            <person name="Li Y."/>
        </authorList>
    </citation>
    <scope>NUCLEOTIDE SEQUENCE [LARGE SCALE GENOMIC DNA]</scope>
    <source>
        <strain evidence="4 5">L3-3HA</strain>
    </source>
</reference>
<dbReference type="InterPro" id="IPR029045">
    <property type="entry name" value="ClpP/crotonase-like_dom_sf"/>
</dbReference>
<organism evidence="4 5">
    <name type="scientific">Affinibrenneria salicis</name>
    <dbReference type="NCBI Taxonomy" id="2590031"/>
    <lineage>
        <taxon>Bacteria</taxon>
        <taxon>Pseudomonadati</taxon>
        <taxon>Pseudomonadota</taxon>
        <taxon>Gammaproteobacteria</taxon>
        <taxon>Enterobacterales</taxon>
        <taxon>Pectobacteriaceae</taxon>
        <taxon>Affinibrenneria</taxon>
    </lineage>
</organism>
<dbReference type="SUPFAM" id="SSF52096">
    <property type="entry name" value="ClpP/crotonase"/>
    <property type="match status" value="1"/>
</dbReference>
<dbReference type="Gene3D" id="1.10.12.10">
    <property type="entry name" value="Lyase 2-enoyl-coa Hydratase, Chain A, domain 2"/>
    <property type="match status" value="1"/>
</dbReference>
<dbReference type="OrthoDB" id="9777711at2"/>
<dbReference type="GO" id="GO:0016829">
    <property type="term" value="F:lyase activity"/>
    <property type="evidence" value="ECO:0007669"/>
    <property type="project" value="UniProtKB-KW"/>
</dbReference>
<dbReference type="InterPro" id="IPR001753">
    <property type="entry name" value="Enoyl-CoA_hydra/iso"/>
</dbReference>
<keyword evidence="2" id="KW-0443">Lipid metabolism</keyword>
<dbReference type="PANTHER" id="PTHR11941">
    <property type="entry name" value="ENOYL-COA HYDRATASE-RELATED"/>
    <property type="match status" value="1"/>
</dbReference>
<accession>A0A5J5G1L7</accession>
<dbReference type="InterPro" id="IPR014748">
    <property type="entry name" value="Enoyl-CoA_hydra_C"/>
</dbReference>